<sequence>MSVERRRSEGSPEKTGKVSLGPGDDLNDGSSSVMGCKCCPGRSGGDEGGHRTLREAAVDGQRHPREGREVQVTQTWVDSDWELERTTEELRRCRRRQGS</sequence>
<dbReference type="EMBL" id="OX459944">
    <property type="protein sequence ID" value="CAI9178956.1"/>
    <property type="molecule type" value="Genomic_DNA"/>
</dbReference>
<evidence type="ECO:0000313" key="3">
    <source>
        <dbReference type="Proteomes" id="UP001176941"/>
    </source>
</evidence>
<gene>
    <name evidence="2" type="ORF">MRATA1EN1_LOCUS27918</name>
</gene>
<protein>
    <submittedName>
        <fullName evidence="2">Uncharacterized protein</fullName>
    </submittedName>
</protein>
<accession>A0ABN9A0Y8</accession>
<proteinExistence type="predicted"/>
<evidence type="ECO:0000313" key="2">
    <source>
        <dbReference type="EMBL" id="CAI9178956.1"/>
    </source>
</evidence>
<feature type="region of interest" description="Disordered" evidence="1">
    <location>
        <begin position="1"/>
        <end position="31"/>
    </location>
</feature>
<keyword evidence="3" id="KW-1185">Reference proteome</keyword>
<organism evidence="2 3">
    <name type="scientific">Rangifer tarandus platyrhynchus</name>
    <name type="common">Svalbard reindeer</name>
    <dbReference type="NCBI Taxonomy" id="3082113"/>
    <lineage>
        <taxon>Eukaryota</taxon>
        <taxon>Metazoa</taxon>
        <taxon>Chordata</taxon>
        <taxon>Craniata</taxon>
        <taxon>Vertebrata</taxon>
        <taxon>Euteleostomi</taxon>
        <taxon>Mammalia</taxon>
        <taxon>Eutheria</taxon>
        <taxon>Laurasiatheria</taxon>
        <taxon>Artiodactyla</taxon>
        <taxon>Ruminantia</taxon>
        <taxon>Pecora</taxon>
        <taxon>Cervidae</taxon>
        <taxon>Odocoileinae</taxon>
        <taxon>Rangifer</taxon>
    </lineage>
</organism>
<evidence type="ECO:0000256" key="1">
    <source>
        <dbReference type="SAM" id="MobiDB-lite"/>
    </source>
</evidence>
<reference evidence="2" key="1">
    <citation type="submission" date="2023-04" db="EMBL/GenBank/DDBJ databases">
        <authorList>
            <consortium name="ELIXIR-Norway"/>
        </authorList>
    </citation>
    <scope>NUCLEOTIDE SEQUENCE [LARGE SCALE GENOMIC DNA]</scope>
</reference>
<name>A0ABN9A0Y8_RANTA</name>
<feature type="compositionally biased region" description="Basic and acidic residues" evidence="1">
    <location>
        <begin position="1"/>
        <end position="16"/>
    </location>
</feature>
<dbReference type="Proteomes" id="UP001176941">
    <property type="component" value="Chromosome 8"/>
</dbReference>